<feature type="transmembrane region" description="Helical" evidence="1">
    <location>
        <begin position="110"/>
        <end position="131"/>
    </location>
</feature>
<organism evidence="2 3">
    <name type="scientific">Strongyloides papillosus</name>
    <name type="common">Intestinal threadworm</name>
    <dbReference type="NCBI Taxonomy" id="174720"/>
    <lineage>
        <taxon>Eukaryota</taxon>
        <taxon>Metazoa</taxon>
        <taxon>Ecdysozoa</taxon>
        <taxon>Nematoda</taxon>
        <taxon>Chromadorea</taxon>
        <taxon>Rhabditida</taxon>
        <taxon>Tylenchina</taxon>
        <taxon>Panagrolaimomorpha</taxon>
        <taxon>Strongyloidoidea</taxon>
        <taxon>Strongyloididae</taxon>
        <taxon>Strongyloides</taxon>
    </lineage>
</organism>
<keyword evidence="2" id="KW-1185">Reference proteome</keyword>
<keyword evidence="1" id="KW-0472">Membrane</keyword>
<evidence type="ECO:0000256" key="1">
    <source>
        <dbReference type="SAM" id="Phobius"/>
    </source>
</evidence>
<reference evidence="3" key="1">
    <citation type="submission" date="2017-02" db="UniProtKB">
        <authorList>
            <consortium name="WormBaseParasite"/>
        </authorList>
    </citation>
    <scope>IDENTIFICATION</scope>
</reference>
<protein>
    <submittedName>
        <fullName evidence="3">G_PROTEIN_RECEP_F1_2 domain-containing protein</fullName>
    </submittedName>
</protein>
<proteinExistence type="predicted"/>
<dbReference type="Proteomes" id="UP000046392">
    <property type="component" value="Unplaced"/>
</dbReference>
<feature type="transmembrane region" description="Helical" evidence="1">
    <location>
        <begin position="30"/>
        <end position="51"/>
    </location>
</feature>
<feature type="transmembrane region" description="Helical" evidence="1">
    <location>
        <begin position="143"/>
        <end position="166"/>
    </location>
</feature>
<name>A0A0N5B2B8_STREA</name>
<feature type="transmembrane region" description="Helical" evidence="1">
    <location>
        <begin position="63"/>
        <end position="82"/>
    </location>
</feature>
<keyword evidence="1" id="KW-0812">Transmembrane</keyword>
<keyword evidence="1" id="KW-1133">Transmembrane helix</keyword>
<dbReference type="WBParaSite" id="SPAL_0000022500.1">
    <property type="protein sequence ID" value="SPAL_0000022500.1"/>
    <property type="gene ID" value="SPAL_0000022500"/>
</dbReference>
<accession>A0A0N5B2B8</accession>
<sequence>MEVAAGTFVMLVERLHAFAKVEFYDELPINYLYVIILLILVPIGTFALLPFCDVFIPEIITTIYWLGCTTFAAIGLTIICWIDHRRLKIEKILKNNLNRRYALMGEQANIRLYLCFVFIQCVLSYIGYLLYILQRYNIVKKGYIRVIFNYMLCIFYVLYVSCINLIKPSVRRRMERILSYCSCKKKKICVLTAKNERHILETMEHYRQLKLMW</sequence>
<evidence type="ECO:0000313" key="3">
    <source>
        <dbReference type="WBParaSite" id="SPAL_0000022500.1"/>
    </source>
</evidence>
<evidence type="ECO:0000313" key="2">
    <source>
        <dbReference type="Proteomes" id="UP000046392"/>
    </source>
</evidence>
<dbReference type="AlphaFoldDB" id="A0A0N5B2B8"/>